<dbReference type="Proteomes" id="UP001374535">
    <property type="component" value="Chromosome 8"/>
</dbReference>
<dbReference type="InterPro" id="IPR007145">
    <property type="entry name" value="MAP65_Ase1_PRC1"/>
</dbReference>
<evidence type="ECO:0000313" key="6">
    <source>
        <dbReference type="EMBL" id="WVZ00113.1"/>
    </source>
</evidence>
<proteinExistence type="inferred from homology"/>
<comment type="similarity">
    <text evidence="2">Belongs to the MAP65/ASE1 family.</text>
</comment>
<protein>
    <submittedName>
        <fullName evidence="6">Uncharacterized protein</fullName>
    </submittedName>
</protein>
<evidence type="ECO:0000256" key="1">
    <source>
        <dbReference type="ARBA" id="ARBA00004245"/>
    </source>
</evidence>
<organism evidence="6 7">
    <name type="scientific">Vigna mungo</name>
    <name type="common">Black gram</name>
    <name type="synonym">Phaseolus mungo</name>
    <dbReference type="NCBI Taxonomy" id="3915"/>
    <lineage>
        <taxon>Eukaryota</taxon>
        <taxon>Viridiplantae</taxon>
        <taxon>Streptophyta</taxon>
        <taxon>Embryophyta</taxon>
        <taxon>Tracheophyta</taxon>
        <taxon>Spermatophyta</taxon>
        <taxon>Magnoliopsida</taxon>
        <taxon>eudicotyledons</taxon>
        <taxon>Gunneridae</taxon>
        <taxon>Pentapetalae</taxon>
        <taxon>rosids</taxon>
        <taxon>fabids</taxon>
        <taxon>Fabales</taxon>
        <taxon>Fabaceae</taxon>
        <taxon>Papilionoideae</taxon>
        <taxon>50 kb inversion clade</taxon>
        <taxon>NPAAA clade</taxon>
        <taxon>indigoferoid/millettioid clade</taxon>
        <taxon>Phaseoleae</taxon>
        <taxon>Vigna</taxon>
    </lineage>
</organism>
<dbReference type="GO" id="GO:0005819">
    <property type="term" value="C:spindle"/>
    <property type="evidence" value="ECO:0007669"/>
    <property type="project" value="TreeGrafter"/>
</dbReference>
<evidence type="ECO:0000256" key="4">
    <source>
        <dbReference type="ARBA" id="ARBA00023212"/>
    </source>
</evidence>
<evidence type="ECO:0000256" key="3">
    <source>
        <dbReference type="ARBA" id="ARBA00022701"/>
    </source>
</evidence>
<dbReference type="PANTHER" id="PTHR19321">
    <property type="entry name" value="PROTEIN REGULATOR OF CYTOKINESIS 1 PRC1-RELATED"/>
    <property type="match status" value="1"/>
</dbReference>
<feature type="compositionally biased region" description="Polar residues" evidence="5">
    <location>
        <begin position="30"/>
        <end position="47"/>
    </location>
</feature>
<evidence type="ECO:0000256" key="2">
    <source>
        <dbReference type="ARBA" id="ARBA00006187"/>
    </source>
</evidence>
<dbReference type="GO" id="GO:0008017">
    <property type="term" value="F:microtubule binding"/>
    <property type="evidence" value="ECO:0007669"/>
    <property type="project" value="InterPro"/>
</dbReference>
<keyword evidence="4" id="KW-0206">Cytoskeleton</keyword>
<dbReference type="GO" id="GO:0000226">
    <property type="term" value="P:microtubule cytoskeleton organization"/>
    <property type="evidence" value="ECO:0007669"/>
    <property type="project" value="InterPro"/>
</dbReference>
<dbReference type="Pfam" id="PF03999">
    <property type="entry name" value="MAP65_ASE1"/>
    <property type="match status" value="1"/>
</dbReference>
<keyword evidence="7" id="KW-1185">Reference proteome</keyword>
<name>A0AAQ3MZ59_VIGMU</name>
<sequence>MFETPLENRPPAQRPPLGAAGDEKQPEPQPATNQKPATALLTPQAQPLTRERPCYHRQQLHRRRQTSPGLRLARNIVTLLQACLRKREQNVLTPTLNGIHPSLLESEGSKSVSNDTIQQLAVAIEELREVKLQRMQKLQDLASTMLELWNLMDTPVEEQQMFQSVTSNIAALEHEVTEPNTLSLEFINLVEAEVARLEKLKSSKMKELVLKKRTELEEICRKTHLIPEIDNAVEYAVEAIESVDSMTSFSREDRFTLHLIWRDPNNKGSIPIAAKGITTRAILCCRHWFHVPHQIATTDTQFLRYSPQSVEKLNVSDCKTNWTETEEAFRRPSRLPYWYRCDGNEGLGCGEIAVTENESHPDVVADDDYGGDASTFLAVMPTMTMAVMPAFRRPSRLPYWYRCYGNEGLGCGEIAVTENESHPDVVADDDYGGDANTFPATVLLEGGRAREERWKASGWVAINDEVRFNFKNEIINVAHS</sequence>
<accession>A0AAQ3MZ59</accession>
<dbReference type="GO" id="GO:0005737">
    <property type="term" value="C:cytoplasm"/>
    <property type="evidence" value="ECO:0007669"/>
    <property type="project" value="TreeGrafter"/>
</dbReference>
<dbReference type="EMBL" id="CP144693">
    <property type="protein sequence ID" value="WVZ00113.1"/>
    <property type="molecule type" value="Genomic_DNA"/>
</dbReference>
<evidence type="ECO:0000313" key="7">
    <source>
        <dbReference type="Proteomes" id="UP001374535"/>
    </source>
</evidence>
<evidence type="ECO:0000256" key="5">
    <source>
        <dbReference type="SAM" id="MobiDB-lite"/>
    </source>
</evidence>
<reference evidence="6 7" key="1">
    <citation type="journal article" date="2023" name="Life. Sci Alliance">
        <title>Evolutionary insights into 3D genome organization and epigenetic landscape of Vigna mungo.</title>
        <authorList>
            <person name="Junaid A."/>
            <person name="Singh B."/>
            <person name="Bhatia S."/>
        </authorList>
    </citation>
    <scope>NUCLEOTIDE SEQUENCE [LARGE SCALE GENOMIC DNA]</scope>
    <source>
        <strain evidence="6">Urdbean</strain>
    </source>
</reference>
<gene>
    <name evidence="6" type="ORF">V8G54_026182</name>
</gene>
<dbReference type="AlphaFoldDB" id="A0AAQ3MZ59"/>
<dbReference type="PANTHER" id="PTHR19321:SF7">
    <property type="entry name" value="65-KDA MICROTUBULE-ASSOCIATED PROTEIN 3"/>
    <property type="match status" value="1"/>
</dbReference>
<feature type="region of interest" description="Disordered" evidence="5">
    <location>
        <begin position="1"/>
        <end position="67"/>
    </location>
</feature>
<keyword evidence="4" id="KW-0963">Cytoplasm</keyword>
<comment type="subcellular location">
    <subcellularLocation>
        <location evidence="1">Cytoplasm</location>
        <location evidence="1">Cytoskeleton</location>
    </subcellularLocation>
</comment>
<keyword evidence="3" id="KW-0493">Microtubule</keyword>
<dbReference type="GO" id="GO:0005874">
    <property type="term" value="C:microtubule"/>
    <property type="evidence" value="ECO:0007669"/>
    <property type="project" value="UniProtKB-KW"/>
</dbReference>